<keyword evidence="9" id="KW-0472">Membrane</keyword>
<reference evidence="13" key="2">
    <citation type="submission" date="2021-01" db="UniProtKB">
        <authorList>
            <consortium name="EnsemblPlants"/>
        </authorList>
    </citation>
    <scope>IDENTIFICATION</scope>
</reference>
<comment type="similarity">
    <text evidence="10">Belongs to the polygalacturonase-inhibiting protein family.</text>
</comment>
<dbReference type="InParanoid" id="A0A7N2LI09"/>
<dbReference type="SUPFAM" id="SSF52058">
    <property type="entry name" value="L domain-like"/>
    <property type="match status" value="1"/>
</dbReference>
<keyword evidence="3" id="KW-0964">Secreted</keyword>
<evidence type="ECO:0000256" key="2">
    <source>
        <dbReference type="ARBA" id="ARBA00004370"/>
    </source>
</evidence>
<keyword evidence="14" id="KW-1185">Reference proteome</keyword>
<keyword evidence="5" id="KW-0812">Transmembrane</keyword>
<dbReference type="PANTHER" id="PTHR48009">
    <property type="entry name" value="LEUCINE-RICH REPEAT (LRR) FAMILY PROTEIN"/>
    <property type="match status" value="1"/>
</dbReference>
<dbReference type="InterPro" id="IPR013210">
    <property type="entry name" value="LRR_N_plant-typ"/>
</dbReference>
<dbReference type="FunCoup" id="A0A7N2LI09">
    <property type="interactions" value="12"/>
</dbReference>
<reference evidence="13 14" key="1">
    <citation type="journal article" date="2016" name="G3 (Bethesda)">
        <title>First Draft Assembly and Annotation of the Genome of a California Endemic Oak Quercus lobata Nee (Fagaceae).</title>
        <authorList>
            <person name="Sork V.L."/>
            <person name="Fitz-Gibbon S.T."/>
            <person name="Puiu D."/>
            <person name="Crepeau M."/>
            <person name="Gugger P.F."/>
            <person name="Sherman R."/>
            <person name="Stevens K."/>
            <person name="Langley C.H."/>
            <person name="Pellegrini M."/>
            <person name="Salzberg S.L."/>
        </authorList>
    </citation>
    <scope>NUCLEOTIDE SEQUENCE [LARGE SCALE GENOMIC DNA]</scope>
    <source>
        <strain evidence="13 14">cv. SW786</strain>
    </source>
</reference>
<gene>
    <name evidence="13" type="primary">LOC115987059</name>
</gene>
<evidence type="ECO:0000256" key="11">
    <source>
        <dbReference type="SAM" id="SignalP"/>
    </source>
</evidence>
<dbReference type="InterPro" id="IPR003591">
    <property type="entry name" value="Leu-rich_rpt_typical-subtyp"/>
</dbReference>
<dbReference type="Pfam" id="PF13855">
    <property type="entry name" value="LRR_8"/>
    <property type="match status" value="1"/>
</dbReference>
<dbReference type="Pfam" id="PF00560">
    <property type="entry name" value="LRR_1"/>
    <property type="match status" value="1"/>
</dbReference>
<dbReference type="InterPro" id="IPR001611">
    <property type="entry name" value="Leu-rich_rpt"/>
</dbReference>
<keyword evidence="6 11" id="KW-0732">Signal</keyword>
<keyword evidence="4" id="KW-0433">Leucine-rich repeat</keyword>
<keyword evidence="7" id="KW-0677">Repeat</keyword>
<dbReference type="InterPro" id="IPR032675">
    <property type="entry name" value="LRR_dom_sf"/>
</dbReference>
<dbReference type="GO" id="GO:0016020">
    <property type="term" value="C:membrane"/>
    <property type="evidence" value="ECO:0007669"/>
    <property type="project" value="UniProtKB-SubCell"/>
</dbReference>
<evidence type="ECO:0000313" key="14">
    <source>
        <dbReference type="Proteomes" id="UP000594261"/>
    </source>
</evidence>
<dbReference type="Pfam" id="PF08263">
    <property type="entry name" value="LRRNT_2"/>
    <property type="match status" value="1"/>
</dbReference>
<evidence type="ECO:0000256" key="5">
    <source>
        <dbReference type="ARBA" id="ARBA00022692"/>
    </source>
</evidence>
<proteinExistence type="inferred from homology"/>
<feature type="signal peptide" evidence="11">
    <location>
        <begin position="1"/>
        <end position="22"/>
    </location>
</feature>
<evidence type="ECO:0000256" key="8">
    <source>
        <dbReference type="ARBA" id="ARBA00022989"/>
    </source>
</evidence>
<organism evidence="13 14">
    <name type="scientific">Quercus lobata</name>
    <name type="common">Valley oak</name>
    <dbReference type="NCBI Taxonomy" id="97700"/>
    <lineage>
        <taxon>Eukaryota</taxon>
        <taxon>Viridiplantae</taxon>
        <taxon>Streptophyta</taxon>
        <taxon>Embryophyta</taxon>
        <taxon>Tracheophyta</taxon>
        <taxon>Spermatophyta</taxon>
        <taxon>Magnoliopsida</taxon>
        <taxon>eudicotyledons</taxon>
        <taxon>Gunneridae</taxon>
        <taxon>Pentapetalae</taxon>
        <taxon>rosids</taxon>
        <taxon>fabids</taxon>
        <taxon>Fagales</taxon>
        <taxon>Fagaceae</taxon>
        <taxon>Quercus</taxon>
    </lineage>
</organism>
<dbReference type="EMBL" id="LRBV02000004">
    <property type="status" value="NOT_ANNOTATED_CDS"/>
    <property type="molecule type" value="Genomic_DNA"/>
</dbReference>
<feature type="chain" id="PRO_5029574018" description="Leucine-rich repeat-containing N-terminal plant-type domain-containing protein" evidence="11">
    <location>
        <begin position="23"/>
        <end position="408"/>
    </location>
</feature>
<sequence length="408" mass="43984">MDQPHYTSLIFFILLFLPLSLQQQNSKLSISDLNALKTIKASLTDIPRSTFFSSWDFTAPNPCSSFSGLTCSLISSSLRVTILSLGTGLSDSPGLAGSLSFALSQLTELTQLVLFPGLVTGPIPSQLGKLINLRVISLTNNRLTGPIPTSLSSLTNLHTLDLSYNQLTGSIPPGLTELARLKVLILASNSLSGELPTVSTQLLHLDLKRNRLNGKLPLLPLSLRYLSVSENTMWGPLDALDSLSELVYLDLSMNKFSGPIPTSLFNPTLSSLLLQRNNLSGGLPQKADPTKSSSYGDGSIVDLSHNFLSGEISTVLVGVESVFLNNNRLIGTVPKEYTKSLCLGTTKTLYLQHNYLTGINLEDRMKLPDTTSLCLLYNCMVPPPVGVTACPASAGSQISRPARQCYKV</sequence>
<dbReference type="Proteomes" id="UP000594261">
    <property type="component" value="Chromosome 4"/>
</dbReference>
<dbReference type="PRINTS" id="PR00019">
    <property type="entry name" value="LEURICHRPT"/>
</dbReference>
<evidence type="ECO:0000256" key="10">
    <source>
        <dbReference type="ARBA" id="ARBA00038043"/>
    </source>
</evidence>
<dbReference type="OrthoDB" id="676979at2759"/>
<evidence type="ECO:0000256" key="6">
    <source>
        <dbReference type="ARBA" id="ARBA00022729"/>
    </source>
</evidence>
<keyword evidence="3" id="KW-0134">Cell wall</keyword>
<evidence type="ECO:0000256" key="3">
    <source>
        <dbReference type="ARBA" id="ARBA00022512"/>
    </source>
</evidence>
<evidence type="ECO:0000259" key="12">
    <source>
        <dbReference type="Pfam" id="PF08263"/>
    </source>
</evidence>
<dbReference type="RefSeq" id="XP_030966365.1">
    <property type="nucleotide sequence ID" value="XM_031110505.1"/>
</dbReference>
<dbReference type="GeneID" id="115987059"/>
<accession>A0A7N2LI09</accession>
<dbReference type="Gramene" id="QL04p063546:mrna">
    <property type="protein sequence ID" value="QL04p063546:mrna:CDS:1"/>
    <property type="gene ID" value="QL04p063546"/>
</dbReference>
<evidence type="ECO:0000256" key="4">
    <source>
        <dbReference type="ARBA" id="ARBA00022614"/>
    </source>
</evidence>
<name>A0A7N2LI09_QUELO</name>
<feature type="domain" description="Leucine-rich repeat-containing N-terminal plant-type" evidence="12">
    <location>
        <begin position="31"/>
        <end position="72"/>
    </location>
</feature>
<keyword evidence="8" id="KW-1133">Transmembrane helix</keyword>
<dbReference type="SMART" id="SM00369">
    <property type="entry name" value="LRR_TYP"/>
    <property type="match status" value="3"/>
</dbReference>
<dbReference type="EnsemblPlants" id="QL04p063546:mrna">
    <property type="protein sequence ID" value="QL04p063546:mrna:CDS:1"/>
    <property type="gene ID" value="QL04p063546"/>
</dbReference>
<evidence type="ECO:0000313" key="13">
    <source>
        <dbReference type="EnsemblPlants" id="QL04p063546:mrna:CDS:1"/>
    </source>
</evidence>
<dbReference type="InterPro" id="IPR053213">
    <property type="entry name" value="RLP29"/>
</dbReference>
<dbReference type="OMA" id="IECQLLH"/>
<evidence type="ECO:0000256" key="9">
    <source>
        <dbReference type="ARBA" id="ARBA00023136"/>
    </source>
</evidence>
<dbReference type="PANTHER" id="PTHR48009:SF1">
    <property type="entry name" value="LEUCINE-RICH REPEAT (LRR) FAMILY PROTEIN"/>
    <property type="match status" value="1"/>
</dbReference>
<dbReference type="Gene3D" id="3.80.10.10">
    <property type="entry name" value="Ribonuclease Inhibitor"/>
    <property type="match status" value="2"/>
</dbReference>
<evidence type="ECO:0000256" key="7">
    <source>
        <dbReference type="ARBA" id="ARBA00022737"/>
    </source>
</evidence>
<protein>
    <recommendedName>
        <fullName evidence="12">Leucine-rich repeat-containing N-terminal plant-type domain-containing protein</fullName>
    </recommendedName>
</protein>
<comment type="subcellular location">
    <subcellularLocation>
        <location evidence="2">Membrane</location>
    </subcellularLocation>
    <subcellularLocation>
        <location evidence="1">Secreted</location>
        <location evidence="1">Cell wall</location>
    </subcellularLocation>
</comment>
<evidence type="ECO:0000256" key="1">
    <source>
        <dbReference type="ARBA" id="ARBA00004191"/>
    </source>
</evidence>
<dbReference type="KEGG" id="qlo:115987059"/>
<dbReference type="AlphaFoldDB" id="A0A7N2LI09"/>
<dbReference type="PROSITE" id="PS51450">
    <property type="entry name" value="LRR"/>
    <property type="match status" value="1"/>
</dbReference>
<dbReference type="FunFam" id="3.80.10.10:FF:000400">
    <property type="entry name" value="Nuclear pore complex protein NUP107"/>
    <property type="match status" value="1"/>
</dbReference>